<evidence type="ECO:0000256" key="3">
    <source>
        <dbReference type="ARBA" id="ARBA00021315"/>
    </source>
</evidence>
<keyword evidence="4" id="KW-0547">Nucleotide-binding</keyword>
<proteinExistence type="inferred from homology"/>
<dbReference type="FunFam" id="3.40.50.300:FF:000319">
    <property type="entry name" value="DNA repair protein RecN"/>
    <property type="match status" value="1"/>
</dbReference>
<dbReference type="GO" id="GO:0005524">
    <property type="term" value="F:ATP binding"/>
    <property type="evidence" value="ECO:0007669"/>
    <property type="project" value="UniProtKB-KW"/>
</dbReference>
<name>A0A1W1YI45_9BURK</name>
<dbReference type="Proteomes" id="UP000192708">
    <property type="component" value="Unassembled WGS sequence"/>
</dbReference>
<evidence type="ECO:0000256" key="5">
    <source>
        <dbReference type="ARBA" id="ARBA00022763"/>
    </source>
</evidence>
<accession>A0A1W1YI45</accession>
<dbReference type="Gene3D" id="3.40.50.300">
    <property type="entry name" value="P-loop containing nucleotide triphosphate hydrolases"/>
    <property type="match status" value="2"/>
</dbReference>
<dbReference type="Pfam" id="PF02463">
    <property type="entry name" value="SMC_N"/>
    <property type="match status" value="1"/>
</dbReference>
<evidence type="ECO:0000256" key="8">
    <source>
        <dbReference type="ARBA" id="ARBA00033408"/>
    </source>
</evidence>
<dbReference type="CDD" id="cd03241">
    <property type="entry name" value="ABC_RecN"/>
    <property type="match status" value="2"/>
</dbReference>
<dbReference type="PANTHER" id="PTHR11059">
    <property type="entry name" value="DNA REPAIR PROTEIN RECN"/>
    <property type="match status" value="1"/>
</dbReference>
<evidence type="ECO:0000256" key="4">
    <source>
        <dbReference type="ARBA" id="ARBA00022741"/>
    </source>
</evidence>
<dbReference type="GO" id="GO:0006310">
    <property type="term" value="P:DNA recombination"/>
    <property type="evidence" value="ECO:0007669"/>
    <property type="project" value="InterPro"/>
</dbReference>
<dbReference type="InterPro" id="IPR027417">
    <property type="entry name" value="P-loop_NTPase"/>
</dbReference>
<dbReference type="NCBIfam" id="TIGR00634">
    <property type="entry name" value="recN"/>
    <property type="match status" value="1"/>
</dbReference>
<comment type="similarity">
    <text evidence="2 9">Belongs to the RecN family.</text>
</comment>
<dbReference type="InterPro" id="IPR003395">
    <property type="entry name" value="RecF/RecN/SMC_N"/>
</dbReference>
<keyword evidence="12" id="KW-1185">Reference proteome</keyword>
<keyword evidence="5 9" id="KW-0227">DNA damage</keyword>
<dbReference type="AlphaFoldDB" id="A0A1W1YI45"/>
<feature type="domain" description="RecF/RecN/SMC N-terminal" evidence="10">
    <location>
        <begin position="2"/>
        <end position="509"/>
    </location>
</feature>
<evidence type="ECO:0000256" key="9">
    <source>
        <dbReference type="PIRNR" id="PIRNR003128"/>
    </source>
</evidence>
<dbReference type="GO" id="GO:0009432">
    <property type="term" value="P:SOS response"/>
    <property type="evidence" value="ECO:0007669"/>
    <property type="project" value="TreeGrafter"/>
</dbReference>
<gene>
    <name evidence="11" type="ORF">SAMN06296008_10379</name>
</gene>
<protein>
    <recommendedName>
        <fullName evidence="3 9">DNA repair protein RecN</fullName>
    </recommendedName>
    <alternativeName>
        <fullName evidence="8 9">Recombination protein N</fullName>
    </alternativeName>
</protein>
<dbReference type="NCBIfam" id="NF008121">
    <property type="entry name" value="PRK10869.1"/>
    <property type="match status" value="1"/>
</dbReference>
<dbReference type="EMBL" id="FWXJ01000003">
    <property type="protein sequence ID" value="SMC35855.1"/>
    <property type="molecule type" value="Genomic_DNA"/>
</dbReference>
<evidence type="ECO:0000256" key="7">
    <source>
        <dbReference type="ARBA" id="ARBA00023204"/>
    </source>
</evidence>
<reference evidence="11 12" key="1">
    <citation type="submission" date="2017-04" db="EMBL/GenBank/DDBJ databases">
        <authorList>
            <person name="Afonso C.L."/>
            <person name="Miller P.J."/>
            <person name="Scott M.A."/>
            <person name="Spackman E."/>
            <person name="Goraichik I."/>
            <person name="Dimitrov K.M."/>
            <person name="Suarez D.L."/>
            <person name="Swayne D.E."/>
        </authorList>
    </citation>
    <scope>NUCLEOTIDE SEQUENCE [LARGE SCALE GENOMIC DNA]</scope>
    <source>
        <strain evidence="11 12">VK13</strain>
    </source>
</reference>
<dbReference type="FunFam" id="3.40.50.300:FF:000356">
    <property type="entry name" value="DNA repair protein RecN"/>
    <property type="match status" value="1"/>
</dbReference>
<evidence type="ECO:0000313" key="12">
    <source>
        <dbReference type="Proteomes" id="UP000192708"/>
    </source>
</evidence>
<evidence type="ECO:0000259" key="10">
    <source>
        <dbReference type="Pfam" id="PF02463"/>
    </source>
</evidence>
<evidence type="ECO:0000256" key="6">
    <source>
        <dbReference type="ARBA" id="ARBA00022840"/>
    </source>
</evidence>
<dbReference type="GO" id="GO:0006281">
    <property type="term" value="P:DNA repair"/>
    <property type="evidence" value="ECO:0007669"/>
    <property type="project" value="UniProtKB-KW"/>
</dbReference>
<dbReference type="STRING" id="1938817.SAMN06296008_10379"/>
<keyword evidence="6" id="KW-0067">ATP-binding</keyword>
<dbReference type="GO" id="GO:0043590">
    <property type="term" value="C:bacterial nucleoid"/>
    <property type="evidence" value="ECO:0007669"/>
    <property type="project" value="TreeGrafter"/>
</dbReference>
<dbReference type="OrthoDB" id="9806954at2"/>
<dbReference type="PANTHER" id="PTHR11059:SF0">
    <property type="entry name" value="DNA REPAIR PROTEIN RECN"/>
    <property type="match status" value="1"/>
</dbReference>
<keyword evidence="7 9" id="KW-0234">DNA repair</keyword>
<organism evidence="11 12">
    <name type="scientific">Polynucleobacter kasalickyi</name>
    <dbReference type="NCBI Taxonomy" id="1938817"/>
    <lineage>
        <taxon>Bacteria</taxon>
        <taxon>Pseudomonadati</taxon>
        <taxon>Pseudomonadota</taxon>
        <taxon>Betaproteobacteria</taxon>
        <taxon>Burkholderiales</taxon>
        <taxon>Burkholderiaceae</taxon>
        <taxon>Polynucleobacter</taxon>
    </lineage>
</organism>
<evidence type="ECO:0000313" key="11">
    <source>
        <dbReference type="EMBL" id="SMC35855.1"/>
    </source>
</evidence>
<evidence type="ECO:0000256" key="2">
    <source>
        <dbReference type="ARBA" id="ARBA00009441"/>
    </source>
</evidence>
<sequence length="555" mass="61312">MLQSLDIRDFVIVDHLELELGSGFTVLTGETGAGKSILLDALALTMGERADISQIREGCTRTEISANFYIAEQLVPTLSELLETHGFPLEQEGRSILLKRTIDQSGRTKAYINGSSATLGQLKEVGEYLVDIHGQHQHQLLLKPGAQRTLLDTHANLQPLVAKVSEAYRNWQLTEKQIQIAKTAGINLAKEKEQLEWQLEELNVLAPQFNEWDDLQLEHSRLSNAASLIDGSQELVQLLSESEASILDQLAKSQSLLDDLTDMDSSLMEAKEELDSAHIHVSEATHTINRYLQKLDLDPERLTELDERVQGYYRCSKKFHCAPSELPVKWEELQQQLFNLNAAQDTEALMQEAKGRETAYLKLAHELTKARLQAAHEISIAITHSMQTLAMGGGKFEVEIAPLEKPSQYGLEQVEFLVAGHPGVKPRPISKVASGGELARISLAIAVIASKSSATPTLIFDEVDAGIGGAVAQTVGALLKKLGQTHQVLCVTHLPQVAAQGDNQWRVQKTLVENKTISKIEVLNRSERVDEIARMLGGVDITPTTLRHARELLNI</sequence>
<evidence type="ECO:0000256" key="1">
    <source>
        <dbReference type="ARBA" id="ARBA00003618"/>
    </source>
</evidence>
<comment type="function">
    <text evidence="1 9">May be involved in recombinational repair of damaged DNA.</text>
</comment>
<dbReference type="SUPFAM" id="SSF52540">
    <property type="entry name" value="P-loop containing nucleoside triphosphate hydrolases"/>
    <property type="match status" value="1"/>
</dbReference>
<dbReference type="RefSeq" id="WP_084282803.1">
    <property type="nucleotide sequence ID" value="NZ_FWXJ01000003.1"/>
</dbReference>
<dbReference type="PIRSF" id="PIRSF003128">
    <property type="entry name" value="RecN"/>
    <property type="match status" value="1"/>
</dbReference>
<dbReference type="InterPro" id="IPR004604">
    <property type="entry name" value="DNA_recomb/repair_RecN"/>
</dbReference>